<dbReference type="Gene3D" id="3.55.50.30">
    <property type="match status" value="1"/>
</dbReference>
<dbReference type="PANTHER" id="PTHR30273:SF2">
    <property type="entry name" value="PROTEIN FECR"/>
    <property type="match status" value="1"/>
</dbReference>
<proteinExistence type="predicted"/>
<feature type="domain" description="FecR protein" evidence="1">
    <location>
        <begin position="3"/>
        <end position="85"/>
    </location>
</feature>
<dbReference type="Pfam" id="PF04773">
    <property type="entry name" value="FecR"/>
    <property type="match status" value="1"/>
</dbReference>
<name>A0A6N2SAR0_9BACE</name>
<feature type="domain" description="Protein FecR C-terminal" evidence="2">
    <location>
        <begin position="126"/>
        <end position="194"/>
    </location>
</feature>
<dbReference type="EMBL" id="CACRTB010000007">
    <property type="protein sequence ID" value="VYS90326.1"/>
    <property type="molecule type" value="Genomic_DNA"/>
</dbReference>
<dbReference type="InterPro" id="IPR006860">
    <property type="entry name" value="FecR"/>
</dbReference>
<gene>
    <name evidence="3" type="ORF">BCLFYP20_01506</name>
</gene>
<dbReference type="PANTHER" id="PTHR30273">
    <property type="entry name" value="PERIPLASMIC SIGNAL SENSOR AND SIGMA FACTOR ACTIVATOR FECR-RELATED"/>
    <property type="match status" value="1"/>
</dbReference>
<organism evidence="3">
    <name type="scientific">Bacteroides caccae</name>
    <dbReference type="NCBI Taxonomy" id="47678"/>
    <lineage>
        <taxon>Bacteria</taxon>
        <taxon>Pseudomonadati</taxon>
        <taxon>Bacteroidota</taxon>
        <taxon>Bacteroidia</taxon>
        <taxon>Bacteroidales</taxon>
        <taxon>Bacteroidaceae</taxon>
        <taxon>Bacteroides</taxon>
    </lineage>
</organism>
<accession>A0A6N2SAR0</accession>
<evidence type="ECO:0000259" key="1">
    <source>
        <dbReference type="Pfam" id="PF04773"/>
    </source>
</evidence>
<dbReference type="InterPro" id="IPR012373">
    <property type="entry name" value="Ferrdict_sens_TM"/>
</dbReference>
<dbReference type="AlphaFoldDB" id="A0A6N2SAR0"/>
<reference evidence="3" key="1">
    <citation type="submission" date="2019-11" db="EMBL/GenBank/DDBJ databases">
        <authorList>
            <person name="Feng L."/>
        </authorList>
    </citation>
    <scope>NUCLEOTIDE SEQUENCE</scope>
    <source>
        <strain evidence="3">BcaccaeLFYP20</strain>
    </source>
</reference>
<dbReference type="GO" id="GO:0016989">
    <property type="term" value="F:sigma factor antagonist activity"/>
    <property type="evidence" value="ECO:0007669"/>
    <property type="project" value="TreeGrafter"/>
</dbReference>
<protein>
    <submittedName>
        <fullName evidence="3">FecR protein</fullName>
    </submittedName>
</protein>
<dbReference type="Gene3D" id="2.60.120.1440">
    <property type="match status" value="1"/>
</dbReference>
<dbReference type="InterPro" id="IPR032508">
    <property type="entry name" value="FecR_C"/>
</dbReference>
<sequence length="196" mass="22887">MLYQLPDSSEVWMYPNSSIRFAKNFNKDRRVWLEGSSMFHVRKQHGNTFKVYIDKAFIEVKGTRFLVDKKEAGNNEITLFNGCVEFNVEATGKQIVMKPMEKIFYNSVNAEIGIRKIENIEWQDGKFKFDAMPLNRLISIINQMYHANIVYEGKDETSPFSGTIRQEEALDDIILKICFLMNLKEERVGNTIIIRN</sequence>
<evidence type="ECO:0000313" key="3">
    <source>
        <dbReference type="EMBL" id="VYS90326.1"/>
    </source>
</evidence>
<dbReference type="Pfam" id="PF16344">
    <property type="entry name" value="FecR_C"/>
    <property type="match status" value="1"/>
</dbReference>
<evidence type="ECO:0000259" key="2">
    <source>
        <dbReference type="Pfam" id="PF16344"/>
    </source>
</evidence>